<dbReference type="Proteomes" id="UP000233276">
    <property type="component" value="Chromosome"/>
</dbReference>
<evidence type="ECO:0000313" key="2">
    <source>
        <dbReference type="EMBL" id="AUG29473.1"/>
    </source>
</evidence>
<dbReference type="KEGG" id="mhos:CXR34_08350"/>
<evidence type="ECO:0000256" key="1">
    <source>
        <dbReference type="SAM" id="Phobius"/>
    </source>
</evidence>
<dbReference type="EMBL" id="CP025299">
    <property type="protein sequence ID" value="AUG29473.1"/>
    <property type="molecule type" value="Genomic_DNA"/>
</dbReference>
<keyword evidence="1" id="KW-0812">Transmembrane</keyword>
<feature type="transmembrane region" description="Helical" evidence="1">
    <location>
        <begin position="76"/>
        <end position="97"/>
    </location>
</feature>
<keyword evidence="1" id="KW-0472">Membrane</keyword>
<dbReference type="AlphaFoldDB" id="A0A2K9DXW0"/>
<proteinExistence type="predicted"/>
<keyword evidence="1" id="KW-1133">Transmembrane helix</keyword>
<feature type="transmembrane region" description="Helical" evidence="1">
    <location>
        <begin position="42"/>
        <end position="64"/>
    </location>
</feature>
<protein>
    <submittedName>
        <fullName evidence="2">Uncharacterized protein</fullName>
    </submittedName>
</protein>
<gene>
    <name evidence="2" type="ORF">CXR34_08350</name>
</gene>
<accession>A0A2K9DXW0</accession>
<name>A0A2K9DXW0_9MICO</name>
<sequence length="98" mass="10279">MATSIAFMTLITLANPEPLVDRLFPGVGEIDRVHIVLAFREVLAIVVVGIAVFAALADGAVTFVRPAPLRRAFMGVFSLALAGCTAYGGLFVFALAIS</sequence>
<organism evidence="2 3">
    <name type="scientific">Microbacterium hominis</name>
    <dbReference type="NCBI Taxonomy" id="162426"/>
    <lineage>
        <taxon>Bacteria</taxon>
        <taxon>Bacillati</taxon>
        <taxon>Actinomycetota</taxon>
        <taxon>Actinomycetes</taxon>
        <taxon>Micrococcales</taxon>
        <taxon>Microbacteriaceae</taxon>
        <taxon>Microbacterium</taxon>
    </lineage>
</organism>
<reference evidence="2 3" key="1">
    <citation type="submission" date="2017-12" db="EMBL/GenBank/DDBJ databases">
        <title>Isolation and characterization of estrogens degradatiion strain Microbacterium hominis SJTG1.</title>
        <authorList>
            <person name="Xiong W."/>
            <person name="Yin C."/>
            <person name="Zheng D."/>
            <person name="Liang R."/>
        </authorList>
    </citation>
    <scope>NUCLEOTIDE SEQUENCE [LARGE SCALE GENOMIC DNA]</scope>
    <source>
        <strain evidence="2 3">SJTG1</strain>
    </source>
</reference>
<evidence type="ECO:0000313" key="3">
    <source>
        <dbReference type="Proteomes" id="UP000233276"/>
    </source>
</evidence>